<gene>
    <name evidence="1" type="ORF">NZ698_14825</name>
</gene>
<sequence length="311" mass="36799">MKLFVIGNGFDITHGIPCKFSDFYMYLKRFRYDVLDYMEKYYDIEENSKLWSDFENALESNIVYDSLKEIINDYPPNLTSNHCDWFEAETYVEQECQELLDYIRIGFEEWINFLEISSVDKKFTLDSNDLFMTFNYTETLENVYGIAEKNILHIHNKVGGKLIFGHGKETEKFNVKSALYGNENIFEMVDEYGNVESSEVGHEKFAEIEVIKFYNKMRKPTEEVIDDNQLFFSNISEIKEVIVWGLSYSDIDFPYIKKISKSINNNIKWTLSYFSESDRDQAINTMQRLGISESLYLPKHFVALEKELKYN</sequence>
<keyword evidence="2" id="KW-1185">Reference proteome</keyword>
<dbReference type="EMBL" id="JAOTEM010000004">
    <property type="protein sequence ID" value="MCU7618472.1"/>
    <property type="molecule type" value="Genomic_DNA"/>
</dbReference>
<dbReference type="RefSeq" id="WP_263003985.1">
    <property type="nucleotide sequence ID" value="NZ_JAOTEM010000004.1"/>
</dbReference>
<dbReference type="Pfam" id="PF14253">
    <property type="entry name" value="AbiH"/>
    <property type="match status" value="1"/>
</dbReference>
<proteinExistence type="predicted"/>
<comment type="caution">
    <text evidence="1">The sequence shown here is derived from an EMBL/GenBank/DDBJ whole genome shotgun (WGS) entry which is preliminary data.</text>
</comment>
<dbReference type="Proteomes" id="UP001208649">
    <property type="component" value="Unassembled WGS sequence"/>
</dbReference>
<accession>A0ABT2W8D0</accession>
<reference evidence="2" key="1">
    <citation type="submission" date="2023-07" db="EMBL/GenBank/DDBJ databases">
        <title>Chryseobacterium sp. strain PBS4-4 Genome sequencing and assembly.</title>
        <authorList>
            <person name="Jung Y."/>
        </authorList>
    </citation>
    <scope>NUCLEOTIDE SEQUENCE [LARGE SCALE GENOMIC DNA]</scope>
    <source>
        <strain evidence="2">PBS4-4</strain>
    </source>
</reference>
<dbReference type="InterPro" id="IPR025935">
    <property type="entry name" value="AbiH"/>
</dbReference>
<name>A0ABT2W8D0_9FLAO</name>
<evidence type="ECO:0000313" key="2">
    <source>
        <dbReference type="Proteomes" id="UP001208649"/>
    </source>
</evidence>
<protein>
    <submittedName>
        <fullName evidence="1">Bacteriophage abortive infection AbiH family protein</fullName>
    </submittedName>
</protein>
<evidence type="ECO:0000313" key="1">
    <source>
        <dbReference type="EMBL" id="MCU7618472.1"/>
    </source>
</evidence>
<organism evidence="1 2">
    <name type="scientific">Chryseobacterium edaphi</name>
    <dbReference type="NCBI Taxonomy" id="2976532"/>
    <lineage>
        <taxon>Bacteria</taxon>
        <taxon>Pseudomonadati</taxon>
        <taxon>Bacteroidota</taxon>
        <taxon>Flavobacteriia</taxon>
        <taxon>Flavobacteriales</taxon>
        <taxon>Weeksellaceae</taxon>
        <taxon>Chryseobacterium group</taxon>
        <taxon>Chryseobacterium</taxon>
    </lineage>
</organism>